<protein>
    <submittedName>
        <fullName evidence="1">Uncharacterized protein</fullName>
    </submittedName>
</protein>
<organism evidence="1 2">
    <name type="scientific">Lindgomyces ingoldianus</name>
    <dbReference type="NCBI Taxonomy" id="673940"/>
    <lineage>
        <taxon>Eukaryota</taxon>
        <taxon>Fungi</taxon>
        <taxon>Dikarya</taxon>
        <taxon>Ascomycota</taxon>
        <taxon>Pezizomycotina</taxon>
        <taxon>Dothideomycetes</taxon>
        <taxon>Pleosporomycetidae</taxon>
        <taxon>Pleosporales</taxon>
        <taxon>Lindgomycetaceae</taxon>
        <taxon>Lindgomyces</taxon>
    </lineage>
</organism>
<reference evidence="1" key="1">
    <citation type="journal article" date="2020" name="Stud. Mycol.">
        <title>101 Dothideomycetes genomes: a test case for predicting lifestyles and emergence of pathogens.</title>
        <authorList>
            <person name="Haridas S."/>
            <person name="Albert R."/>
            <person name="Binder M."/>
            <person name="Bloem J."/>
            <person name="Labutti K."/>
            <person name="Salamov A."/>
            <person name="Andreopoulos B."/>
            <person name="Baker S."/>
            <person name="Barry K."/>
            <person name="Bills G."/>
            <person name="Bluhm B."/>
            <person name="Cannon C."/>
            <person name="Castanera R."/>
            <person name="Culley D."/>
            <person name="Daum C."/>
            <person name="Ezra D."/>
            <person name="Gonzalez J."/>
            <person name="Henrissat B."/>
            <person name="Kuo A."/>
            <person name="Liang C."/>
            <person name="Lipzen A."/>
            <person name="Lutzoni F."/>
            <person name="Magnuson J."/>
            <person name="Mondo S."/>
            <person name="Nolan M."/>
            <person name="Ohm R."/>
            <person name="Pangilinan J."/>
            <person name="Park H.-J."/>
            <person name="Ramirez L."/>
            <person name="Alfaro M."/>
            <person name="Sun H."/>
            <person name="Tritt A."/>
            <person name="Yoshinaga Y."/>
            <person name="Zwiers L.-H."/>
            <person name="Turgeon B."/>
            <person name="Goodwin S."/>
            <person name="Spatafora J."/>
            <person name="Crous P."/>
            <person name="Grigoriev I."/>
        </authorList>
    </citation>
    <scope>NUCLEOTIDE SEQUENCE</scope>
    <source>
        <strain evidence="1">ATCC 200398</strain>
    </source>
</reference>
<keyword evidence="2" id="KW-1185">Reference proteome</keyword>
<dbReference type="Proteomes" id="UP000799755">
    <property type="component" value="Unassembled WGS sequence"/>
</dbReference>
<evidence type="ECO:0000313" key="2">
    <source>
        <dbReference type="Proteomes" id="UP000799755"/>
    </source>
</evidence>
<dbReference type="EMBL" id="MU003495">
    <property type="protein sequence ID" value="KAF2475629.1"/>
    <property type="molecule type" value="Genomic_DNA"/>
</dbReference>
<comment type="caution">
    <text evidence="1">The sequence shown here is derived from an EMBL/GenBank/DDBJ whole genome shotgun (WGS) entry which is preliminary data.</text>
</comment>
<gene>
    <name evidence="1" type="ORF">BDR25DRAFT_339686</name>
</gene>
<sequence length="287" mass="32568">MPPRPFPYPLKVGIDVCYIARIRDILTKNVGKEVNESKPLSQFLSKVMTWPERQFFWDRFKDNESAYKDINKVAQYLAGRWAAKEACRKACSHMGLSNGHHKIMILPESGDRYEHGASFAPKGLILHELITSYHPSKDLDPEKREGVWYKTTRRHHFDANEVDGQFCEVSISHDERFATAVAMVPIIRLEWEEKMGSGWGQLDNGGGNLNRAGGDIELRSSLHSDEPSFAPLSSKDLYSKDTLLKRIARLERGVSDLISRDEKKPSIRKVKSRSIRKVNSPGSSKAS</sequence>
<proteinExistence type="predicted"/>
<name>A0ACB6R8Q5_9PLEO</name>
<accession>A0ACB6R8Q5</accession>
<evidence type="ECO:0000313" key="1">
    <source>
        <dbReference type="EMBL" id="KAF2475629.1"/>
    </source>
</evidence>